<dbReference type="PANTHER" id="PTHR37427:SF2">
    <property type="entry name" value="SECRETED PROTEIN"/>
    <property type="match status" value="1"/>
</dbReference>
<evidence type="ECO:0000313" key="1">
    <source>
        <dbReference type="EMBL" id="PAV64830.1"/>
    </source>
</evidence>
<dbReference type="EMBL" id="LIAE01010239">
    <property type="protein sequence ID" value="PAV64830.1"/>
    <property type="molecule type" value="Genomic_DNA"/>
</dbReference>
<evidence type="ECO:0000313" key="2">
    <source>
        <dbReference type="Proteomes" id="UP000218231"/>
    </source>
</evidence>
<name>A0A2A2JT46_9BILA</name>
<keyword evidence="2" id="KW-1185">Reference proteome</keyword>
<organism evidence="1 2">
    <name type="scientific">Diploscapter pachys</name>
    <dbReference type="NCBI Taxonomy" id="2018661"/>
    <lineage>
        <taxon>Eukaryota</taxon>
        <taxon>Metazoa</taxon>
        <taxon>Ecdysozoa</taxon>
        <taxon>Nematoda</taxon>
        <taxon>Chromadorea</taxon>
        <taxon>Rhabditida</taxon>
        <taxon>Rhabditina</taxon>
        <taxon>Rhabditomorpha</taxon>
        <taxon>Rhabditoidea</taxon>
        <taxon>Rhabditidae</taxon>
        <taxon>Diploscapter</taxon>
    </lineage>
</organism>
<protein>
    <submittedName>
        <fullName evidence="1">Uncharacterized protein</fullName>
    </submittedName>
</protein>
<dbReference type="PANTHER" id="PTHR37427">
    <property type="entry name" value="PROTEIN CBG20963-RELATED"/>
    <property type="match status" value="1"/>
</dbReference>
<gene>
    <name evidence="1" type="ORF">WR25_01054</name>
</gene>
<sequence length="105" mass="11796">MVLNSQTYHEVTVEVEFFNGTKSDYIVFDRPDTEKLHIKGPFCALKPTIVRIWNETTTVKDKPIAETQAFLEGMGVITYQIASNDVRIGTRFGVMCSFGDCGNRG</sequence>
<comment type="caution">
    <text evidence="1">The sequence shown here is derived from an EMBL/GenBank/DDBJ whole genome shotgun (WGS) entry which is preliminary data.</text>
</comment>
<accession>A0A2A2JT46</accession>
<dbReference type="AlphaFoldDB" id="A0A2A2JT46"/>
<reference evidence="1 2" key="1">
    <citation type="journal article" date="2017" name="Curr. Biol.">
        <title>Genome architecture and evolution of a unichromosomal asexual nematode.</title>
        <authorList>
            <person name="Fradin H."/>
            <person name="Zegar C."/>
            <person name="Gutwein M."/>
            <person name="Lucas J."/>
            <person name="Kovtun M."/>
            <person name="Corcoran D."/>
            <person name="Baugh L.R."/>
            <person name="Kiontke K."/>
            <person name="Gunsalus K."/>
            <person name="Fitch D.H."/>
            <person name="Piano F."/>
        </authorList>
    </citation>
    <scope>NUCLEOTIDE SEQUENCE [LARGE SCALE GENOMIC DNA]</scope>
    <source>
        <strain evidence="1">PF1309</strain>
    </source>
</reference>
<dbReference type="Proteomes" id="UP000218231">
    <property type="component" value="Unassembled WGS sequence"/>
</dbReference>
<dbReference type="OrthoDB" id="5869907at2759"/>
<proteinExistence type="predicted"/>